<dbReference type="Gene3D" id="1.20.58.400">
    <property type="entry name" value="t-snare proteins"/>
    <property type="match status" value="1"/>
</dbReference>
<evidence type="ECO:0000256" key="3">
    <source>
        <dbReference type="ARBA" id="ARBA00022692"/>
    </source>
</evidence>
<reference evidence="12" key="1">
    <citation type="submission" date="2020-05" db="UniProtKB">
        <authorList>
            <consortium name="EnsemblMetazoa"/>
        </authorList>
    </citation>
    <scope>IDENTIFICATION</scope>
    <source>
        <strain evidence="12">Aabys</strain>
    </source>
</reference>
<dbReference type="eggNOG" id="KOG1666">
    <property type="taxonomic scope" value="Eukaryota"/>
</dbReference>
<dbReference type="EnsemblMetazoa" id="MDOA007189-RB">
    <property type="protein sequence ID" value="MDOA007189-PB"/>
    <property type="gene ID" value="MDOA007189"/>
</dbReference>
<dbReference type="Pfam" id="PF12352">
    <property type="entry name" value="V-SNARE_C"/>
    <property type="match status" value="1"/>
</dbReference>
<dbReference type="SUPFAM" id="SSF47661">
    <property type="entry name" value="t-snare proteins"/>
    <property type="match status" value="1"/>
</dbReference>
<gene>
    <name evidence="12" type="primary">101887349</name>
    <name evidence="14" type="synonym">LOC101887349</name>
</gene>
<dbReference type="OrthoDB" id="430637at2759"/>
<dbReference type="GO" id="GO:0000149">
    <property type="term" value="F:SNARE binding"/>
    <property type="evidence" value="ECO:0007669"/>
    <property type="project" value="TreeGrafter"/>
</dbReference>
<evidence type="ECO:0000256" key="1">
    <source>
        <dbReference type="ARBA" id="ARBA00006108"/>
    </source>
</evidence>
<reference evidence="14" key="2">
    <citation type="submission" date="2025-04" db="UniProtKB">
        <authorList>
            <consortium name="RefSeq"/>
        </authorList>
    </citation>
    <scope>IDENTIFICATION</scope>
    <source>
        <strain evidence="14">Aabys</strain>
    </source>
</reference>
<dbReference type="GO" id="GO:0005829">
    <property type="term" value="C:cytosol"/>
    <property type="evidence" value="ECO:0007669"/>
    <property type="project" value="GOC"/>
</dbReference>
<feature type="coiled-coil region" evidence="9">
    <location>
        <begin position="35"/>
        <end position="91"/>
    </location>
</feature>
<dbReference type="GO" id="GO:0005789">
    <property type="term" value="C:endoplasmic reticulum membrane"/>
    <property type="evidence" value="ECO:0007669"/>
    <property type="project" value="TreeGrafter"/>
</dbReference>
<accession>A0A1I8MPR6</accession>
<evidence type="ECO:0000259" key="11">
    <source>
        <dbReference type="SMART" id="SM00397"/>
    </source>
</evidence>
<dbReference type="RefSeq" id="XP_011293749.1">
    <property type="nucleotide sequence ID" value="XM_011295447.2"/>
</dbReference>
<dbReference type="STRING" id="7370.A0A1I8MPR6"/>
<dbReference type="AlphaFoldDB" id="A0A1I8MPR6"/>
<dbReference type="InterPro" id="IPR038407">
    <property type="entry name" value="v-SNARE_N_sf"/>
</dbReference>
<dbReference type="SUPFAM" id="SSF58038">
    <property type="entry name" value="SNARE fusion complex"/>
    <property type="match status" value="1"/>
</dbReference>
<dbReference type="VEuPathDB" id="VectorBase:MDOA007189"/>
<keyword evidence="5 10" id="KW-1133">Transmembrane helix</keyword>
<dbReference type="FunFam" id="1.20.5.110:FF:000002">
    <property type="entry name" value="Vesicle transport through interaction with t-SNAREsB"/>
    <property type="match status" value="1"/>
</dbReference>
<keyword evidence="4" id="KW-0653">Protein transport</keyword>
<keyword evidence="2" id="KW-0813">Transport</keyword>
<keyword evidence="7 10" id="KW-0472">Membrane</keyword>
<evidence type="ECO:0000256" key="7">
    <source>
        <dbReference type="ARBA" id="ARBA00023136"/>
    </source>
</evidence>
<protein>
    <submittedName>
        <fullName evidence="14">Vesicle transport through interaction with t-SNAREs homolog 1A</fullName>
    </submittedName>
</protein>
<evidence type="ECO:0000256" key="5">
    <source>
        <dbReference type="ARBA" id="ARBA00022989"/>
    </source>
</evidence>
<dbReference type="PANTHER" id="PTHR21230">
    <property type="entry name" value="VESICLE TRANSPORT V-SNARE PROTEIN VTI1-RELATED"/>
    <property type="match status" value="1"/>
</dbReference>
<evidence type="ECO:0000313" key="14">
    <source>
        <dbReference type="RefSeq" id="XP_011293749.1"/>
    </source>
</evidence>
<dbReference type="GO" id="GO:0016236">
    <property type="term" value="P:macroautophagy"/>
    <property type="evidence" value="ECO:0007669"/>
    <property type="project" value="TreeGrafter"/>
</dbReference>
<feature type="transmembrane region" description="Helical" evidence="10">
    <location>
        <begin position="199"/>
        <end position="220"/>
    </location>
</feature>
<dbReference type="GO" id="GO:0012507">
    <property type="term" value="C:ER to Golgi transport vesicle membrane"/>
    <property type="evidence" value="ECO:0007669"/>
    <property type="project" value="TreeGrafter"/>
</dbReference>
<evidence type="ECO:0000256" key="4">
    <source>
        <dbReference type="ARBA" id="ARBA00022927"/>
    </source>
</evidence>
<evidence type="ECO:0000313" key="12">
    <source>
        <dbReference type="EnsemblMetazoa" id="MDOA007189-PB"/>
    </source>
</evidence>
<evidence type="ECO:0000256" key="9">
    <source>
        <dbReference type="SAM" id="Coils"/>
    </source>
</evidence>
<evidence type="ECO:0000256" key="8">
    <source>
        <dbReference type="ARBA" id="ARBA00060376"/>
    </source>
</evidence>
<proteinExistence type="inferred from homology"/>
<dbReference type="InterPro" id="IPR027027">
    <property type="entry name" value="GOSR2/Membrin/Bos1"/>
</dbReference>
<dbReference type="InterPro" id="IPR007705">
    <property type="entry name" value="Vesicle_trsprt_v-SNARE_N"/>
</dbReference>
<evidence type="ECO:0000313" key="13">
    <source>
        <dbReference type="Proteomes" id="UP001652621"/>
    </source>
</evidence>
<keyword evidence="13" id="KW-1185">Reference proteome</keyword>
<dbReference type="GO" id="GO:0006891">
    <property type="term" value="P:intra-Golgi vesicle-mediated transport"/>
    <property type="evidence" value="ECO:0007669"/>
    <property type="project" value="TreeGrafter"/>
</dbReference>
<comment type="similarity">
    <text evidence="1">Belongs to the VTI1 family.</text>
</comment>
<dbReference type="InterPro" id="IPR010989">
    <property type="entry name" value="SNARE"/>
</dbReference>
<dbReference type="PIRSF" id="PIRSF028865">
    <property type="entry name" value="Membrin-2"/>
    <property type="match status" value="1"/>
</dbReference>
<feature type="domain" description="T-SNARE coiled-coil homology" evidence="11">
    <location>
        <begin position="123"/>
        <end position="190"/>
    </location>
</feature>
<organism evidence="12">
    <name type="scientific">Musca domestica</name>
    <name type="common">House fly</name>
    <dbReference type="NCBI Taxonomy" id="7370"/>
    <lineage>
        <taxon>Eukaryota</taxon>
        <taxon>Metazoa</taxon>
        <taxon>Ecdysozoa</taxon>
        <taxon>Arthropoda</taxon>
        <taxon>Hexapoda</taxon>
        <taxon>Insecta</taxon>
        <taxon>Pterygota</taxon>
        <taxon>Neoptera</taxon>
        <taxon>Endopterygota</taxon>
        <taxon>Diptera</taxon>
        <taxon>Brachycera</taxon>
        <taxon>Muscomorpha</taxon>
        <taxon>Muscoidea</taxon>
        <taxon>Muscidae</taxon>
        <taxon>Musca</taxon>
    </lineage>
</organism>
<dbReference type="Gene3D" id="1.20.5.110">
    <property type="match status" value="1"/>
</dbReference>
<dbReference type="GO" id="GO:0006896">
    <property type="term" value="P:Golgi to vacuole transport"/>
    <property type="evidence" value="ECO:0007669"/>
    <property type="project" value="TreeGrafter"/>
</dbReference>
<dbReference type="PANTHER" id="PTHR21230:SF26">
    <property type="entry name" value="VESICLE TRANSPORT THROUGH INTERACTION WITH T-SNARES HOMOLOG 1A"/>
    <property type="match status" value="1"/>
</dbReference>
<dbReference type="KEGG" id="mde:101887349"/>
<dbReference type="Proteomes" id="UP001652621">
    <property type="component" value="Unplaced"/>
</dbReference>
<dbReference type="SMART" id="SM00397">
    <property type="entry name" value="t_SNARE"/>
    <property type="match status" value="1"/>
</dbReference>
<evidence type="ECO:0000256" key="6">
    <source>
        <dbReference type="ARBA" id="ARBA00023054"/>
    </source>
</evidence>
<keyword evidence="3 10" id="KW-0812">Transmembrane</keyword>
<sequence length="227" mass="25581">MSLLEQYEKQYSILIAEITSQIGRLTLTNEGKELCNKIDASLTEAQELLEQMQLEIRDLPPAQRTTATSKLNCAQVELKRLQSEYAKAKENSRKKQSPLDFQTAAGDYDDYEDVAISNDQRQRLLENSETIERTGSRLQEGYRVVIETETLGAQILSDLHSQRETIQNARSRLRETNAELGRASRTLNTMMLRALREKAVLYVVGGVFGVAVVVSLYLTFSSPTTNS</sequence>
<dbReference type="GO" id="GO:0031201">
    <property type="term" value="C:SNARE complex"/>
    <property type="evidence" value="ECO:0007669"/>
    <property type="project" value="TreeGrafter"/>
</dbReference>
<feature type="coiled-coil region" evidence="9">
    <location>
        <begin position="159"/>
        <end position="186"/>
    </location>
</feature>
<dbReference type="GO" id="GO:0005484">
    <property type="term" value="F:SNAP receptor activity"/>
    <property type="evidence" value="ECO:0007669"/>
    <property type="project" value="InterPro"/>
</dbReference>
<dbReference type="FunFam" id="1.20.58.400:FF:000001">
    <property type="entry name" value="Vesicle transport through interaction with t-SNAREs homolog 1A"/>
    <property type="match status" value="1"/>
</dbReference>
<evidence type="ECO:0000256" key="10">
    <source>
        <dbReference type="SAM" id="Phobius"/>
    </source>
</evidence>
<dbReference type="Pfam" id="PF05008">
    <property type="entry name" value="V-SNARE"/>
    <property type="match status" value="1"/>
</dbReference>
<dbReference type="GO" id="GO:0048280">
    <property type="term" value="P:vesicle fusion with Golgi apparatus"/>
    <property type="evidence" value="ECO:0007669"/>
    <property type="project" value="TreeGrafter"/>
</dbReference>
<dbReference type="GO" id="GO:0042147">
    <property type="term" value="P:retrograde transport, endosome to Golgi"/>
    <property type="evidence" value="ECO:0007669"/>
    <property type="project" value="TreeGrafter"/>
</dbReference>
<name>A0A1I8MPR6_MUSDO</name>
<dbReference type="GO" id="GO:0006886">
    <property type="term" value="P:intracellular protein transport"/>
    <property type="evidence" value="ECO:0007669"/>
    <property type="project" value="InterPro"/>
</dbReference>
<comment type="subcellular location">
    <subcellularLocation>
        <location evidence="8">Prevacuolar compartment membrane</location>
        <topology evidence="8">Single-pass type IV membrane protein</topology>
    </subcellularLocation>
</comment>
<dbReference type="VEuPathDB" id="VectorBase:MDOMA2_017168"/>
<keyword evidence="6 9" id="KW-0175">Coiled coil</keyword>
<dbReference type="GO" id="GO:0031902">
    <property type="term" value="C:late endosome membrane"/>
    <property type="evidence" value="ECO:0007669"/>
    <property type="project" value="TreeGrafter"/>
</dbReference>
<dbReference type="GO" id="GO:0005794">
    <property type="term" value="C:Golgi apparatus"/>
    <property type="evidence" value="ECO:0007669"/>
    <property type="project" value="InterPro"/>
</dbReference>
<dbReference type="CDD" id="cd15891">
    <property type="entry name" value="SNARE_Vti1a"/>
    <property type="match status" value="1"/>
</dbReference>
<evidence type="ECO:0000256" key="2">
    <source>
        <dbReference type="ARBA" id="ARBA00022448"/>
    </source>
</evidence>
<dbReference type="InterPro" id="IPR000727">
    <property type="entry name" value="T_SNARE_dom"/>
</dbReference>